<feature type="non-terminal residue" evidence="2">
    <location>
        <position position="69"/>
    </location>
</feature>
<reference evidence="2" key="1">
    <citation type="journal article" date="2019" name="Sci. Rep.">
        <title>Draft genome of Tanacetum cinerariifolium, the natural source of mosquito coil.</title>
        <authorList>
            <person name="Yamashiro T."/>
            <person name="Shiraishi A."/>
            <person name="Satake H."/>
            <person name="Nakayama K."/>
        </authorList>
    </citation>
    <scope>NUCLEOTIDE SEQUENCE</scope>
</reference>
<gene>
    <name evidence="2" type="ORF">Tci_891814</name>
</gene>
<name>A0A699U9I3_TANCI</name>
<comment type="caution">
    <text evidence="2">The sequence shown here is derived from an EMBL/GenBank/DDBJ whole genome shotgun (WGS) entry which is preliminary data.</text>
</comment>
<proteinExistence type="predicted"/>
<dbReference type="EMBL" id="BKCJ011317762">
    <property type="protein sequence ID" value="GFD19845.1"/>
    <property type="molecule type" value="Genomic_DNA"/>
</dbReference>
<protein>
    <submittedName>
        <fullName evidence="2">Uncharacterized protein</fullName>
    </submittedName>
</protein>
<feature type="compositionally biased region" description="Gly residues" evidence="1">
    <location>
        <begin position="37"/>
        <end position="69"/>
    </location>
</feature>
<feature type="region of interest" description="Disordered" evidence="1">
    <location>
        <begin position="32"/>
        <end position="69"/>
    </location>
</feature>
<evidence type="ECO:0000313" key="2">
    <source>
        <dbReference type="EMBL" id="GFD19845.1"/>
    </source>
</evidence>
<sequence length="69" mass="6622">MGRKVEVRVAAGQGATGWRGVVGHGVATRQRLRVRGGDGAGGTGSGGRGHGVAGQGGGLGARGGGSWWG</sequence>
<accession>A0A699U9I3</accession>
<evidence type="ECO:0000256" key="1">
    <source>
        <dbReference type="SAM" id="MobiDB-lite"/>
    </source>
</evidence>
<dbReference type="AlphaFoldDB" id="A0A699U9I3"/>
<organism evidence="2">
    <name type="scientific">Tanacetum cinerariifolium</name>
    <name type="common">Dalmatian daisy</name>
    <name type="synonym">Chrysanthemum cinerariifolium</name>
    <dbReference type="NCBI Taxonomy" id="118510"/>
    <lineage>
        <taxon>Eukaryota</taxon>
        <taxon>Viridiplantae</taxon>
        <taxon>Streptophyta</taxon>
        <taxon>Embryophyta</taxon>
        <taxon>Tracheophyta</taxon>
        <taxon>Spermatophyta</taxon>
        <taxon>Magnoliopsida</taxon>
        <taxon>eudicotyledons</taxon>
        <taxon>Gunneridae</taxon>
        <taxon>Pentapetalae</taxon>
        <taxon>asterids</taxon>
        <taxon>campanulids</taxon>
        <taxon>Asterales</taxon>
        <taxon>Asteraceae</taxon>
        <taxon>Asteroideae</taxon>
        <taxon>Anthemideae</taxon>
        <taxon>Anthemidinae</taxon>
        <taxon>Tanacetum</taxon>
    </lineage>
</organism>